<keyword evidence="5" id="KW-0997">Cell inner membrane</keyword>
<dbReference type="SUPFAM" id="SSF54523">
    <property type="entry name" value="Pili subunits"/>
    <property type="match status" value="1"/>
</dbReference>
<protein>
    <recommendedName>
        <fullName evidence="2">Type II secretion system protein H</fullName>
    </recommendedName>
    <alternativeName>
        <fullName evidence="10">General secretion pathway protein H</fullName>
    </alternativeName>
</protein>
<dbReference type="AlphaFoldDB" id="A0A5M6IN35"/>
<evidence type="ECO:0000256" key="7">
    <source>
        <dbReference type="ARBA" id="ARBA00022989"/>
    </source>
</evidence>
<keyword evidence="8 11" id="KW-0472">Membrane</keyword>
<dbReference type="GO" id="GO:0015627">
    <property type="term" value="C:type II protein secretion system complex"/>
    <property type="evidence" value="ECO:0007669"/>
    <property type="project" value="InterPro"/>
</dbReference>
<comment type="caution">
    <text evidence="13">The sequence shown here is derived from an EMBL/GenBank/DDBJ whole genome shotgun (WGS) entry which is preliminary data.</text>
</comment>
<evidence type="ECO:0000256" key="9">
    <source>
        <dbReference type="ARBA" id="ARBA00025772"/>
    </source>
</evidence>
<evidence type="ECO:0000313" key="14">
    <source>
        <dbReference type="Proteomes" id="UP000325255"/>
    </source>
</evidence>
<dbReference type="PROSITE" id="PS00409">
    <property type="entry name" value="PROKAR_NTER_METHYL"/>
    <property type="match status" value="1"/>
</dbReference>
<evidence type="ECO:0000256" key="3">
    <source>
        <dbReference type="ARBA" id="ARBA00022475"/>
    </source>
</evidence>
<comment type="similarity">
    <text evidence="9">Belongs to the GSP H family.</text>
</comment>
<dbReference type="RefSeq" id="WP_150043704.1">
    <property type="nucleotide sequence ID" value="NZ_OW485601.1"/>
</dbReference>
<feature type="domain" description="General secretion pathway GspH" evidence="12">
    <location>
        <begin position="46"/>
        <end position="127"/>
    </location>
</feature>
<feature type="transmembrane region" description="Helical" evidence="11">
    <location>
        <begin position="12"/>
        <end position="32"/>
    </location>
</feature>
<evidence type="ECO:0000256" key="1">
    <source>
        <dbReference type="ARBA" id="ARBA00004377"/>
    </source>
</evidence>
<evidence type="ECO:0000256" key="5">
    <source>
        <dbReference type="ARBA" id="ARBA00022519"/>
    </source>
</evidence>
<evidence type="ECO:0000256" key="2">
    <source>
        <dbReference type="ARBA" id="ARBA00021549"/>
    </source>
</evidence>
<evidence type="ECO:0000256" key="6">
    <source>
        <dbReference type="ARBA" id="ARBA00022692"/>
    </source>
</evidence>
<evidence type="ECO:0000313" key="13">
    <source>
        <dbReference type="EMBL" id="KAA5609397.1"/>
    </source>
</evidence>
<dbReference type="InterPro" id="IPR045584">
    <property type="entry name" value="Pilin-like"/>
</dbReference>
<dbReference type="InterPro" id="IPR022346">
    <property type="entry name" value="T2SS_GspH"/>
</dbReference>
<organism evidence="13 14">
    <name type="scientific">Rhodovastum atsumiense</name>
    <dbReference type="NCBI Taxonomy" id="504468"/>
    <lineage>
        <taxon>Bacteria</taxon>
        <taxon>Pseudomonadati</taxon>
        <taxon>Pseudomonadota</taxon>
        <taxon>Alphaproteobacteria</taxon>
        <taxon>Acetobacterales</taxon>
        <taxon>Acetobacteraceae</taxon>
        <taxon>Rhodovastum</taxon>
    </lineage>
</organism>
<keyword evidence="3" id="KW-1003">Cell membrane</keyword>
<evidence type="ECO:0000256" key="11">
    <source>
        <dbReference type="SAM" id="Phobius"/>
    </source>
</evidence>
<keyword evidence="7 11" id="KW-1133">Transmembrane helix</keyword>
<evidence type="ECO:0000256" key="10">
    <source>
        <dbReference type="ARBA" id="ARBA00030775"/>
    </source>
</evidence>
<reference evidence="13 14" key="1">
    <citation type="submission" date="2019-09" db="EMBL/GenBank/DDBJ databases">
        <title>Genome sequence of Rhodovastum atsumiense, a diverse member of the Acetobacteraceae family of non-sulfur purple photosynthetic bacteria.</title>
        <authorList>
            <person name="Meyer T."/>
            <person name="Kyndt J."/>
        </authorList>
    </citation>
    <scope>NUCLEOTIDE SEQUENCE [LARGE SCALE GENOMIC DNA]</scope>
    <source>
        <strain evidence="13 14">DSM 21279</strain>
    </source>
</reference>
<dbReference type="GO" id="GO:0015628">
    <property type="term" value="P:protein secretion by the type II secretion system"/>
    <property type="evidence" value="ECO:0007669"/>
    <property type="project" value="InterPro"/>
</dbReference>
<sequence length="138" mass="14146">MPRVAPGGFTLLETIVVVIVLGLVLAILAGFVPRRPARLELAHATDMVARTLRLARAQALATSRPVTVQATGTALLVDGSPRTVPGDLAVTIIGPPAIRFAADGSASVGAVRVVGKARAMLVTVEWLTGRVGVVGDGH</sequence>
<evidence type="ECO:0000256" key="8">
    <source>
        <dbReference type="ARBA" id="ARBA00023136"/>
    </source>
</evidence>
<dbReference type="Proteomes" id="UP000325255">
    <property type="component" value="Unassembled WGS sequence"/>
</dbReference>
<proteinExistence type="inferred from homology"/>
<dbReference type="EMBL" id="VWPK01000051">
    <property type="protein sequence ID" value="KAA5609397.1"/>
    <property type="molecule type" value="Genomic_DNA"/>
</dbReference>
<dbReference type="InterPro" id="IPR012902">
    <property type="entry name" value="N_methyl_site"/>
</dbReference>
<dbReference type="Pfam" id="PF12019">
    <property type="entry name" value="GspH"/>
    <property type="match status" value="1"/>
</dbReference>
<accession>A0A5M6IN35</accession>
<dbReference type="GO" id="GO:0005886">
    <property type="term" value="C:plasma membrane"/>
    <property type="evidence" value="ECO:0007669"/>
    <property type="project" value="UniProtKB-SubCell"/>
</dbReference>
<gene>
    <name evidence="13" type="ORF">F1189_24280</name>
</gene>
<dbReference type="NCBIfam" id="TIGR02532">
    <property type="entry name" value="IV_pilin_GFxxxE"/>
    <property type="match status" value="1"/>
</dbReference>
<comment type="subcellular location">
    <subcellularLocation>
        <location evidence="1">Cell inner membrane</location>
        <topology evidence="1">Single-pass membrane protein</topology>
    </subcellularLocation>
</comment>
<keyword evidence="6 11" id="KW-0812">Transmembrane</keyword>
<evidence type="ECO:0000256" key="4">
    <source>
        <dbReference type="ARBA" id="ARBA00022481"/>
    </source>
</evidence>
<keyword evidence="4" id="KW-0488">Methylation</keyword>
<name>A0A5M6IN35_9PROT</name>
<keyword evidence="14" id="KW-1185">Reference proteome</keyword>
<evidence type="ECO:0000259" key="12">
    <source>
        <dbReference type="Pfam" id="PF12019"/>
    </source>
</evidence>